<comment type="caution">
    <text evidence="1">The sequence shown here is derived from an EMBL/GenBank/DDBJ whole genome shotgun (WGS) entry which is preliminary data.</text>
</comment>
<reference evidence="1" key="1">
    <citation type="submission" date="2022-07" db="EMBL/GenBank/DDBJ databases">
        <authorList>
            <person name="Li W.-J."/>
            <person name="Deng Q.-Q."/>
        </authorList>
    </citation>
    <scope>NUCLEOTIDE SEQUENCE</scope>
    <source>
        <strain evidence="1">SYSU M60031</strain>
    </source>
</reference>
<organism evidence="1 2">
    <name type="scientific">Ectobacillus ponti</name>
    <dbReference type="NCBI Taxonomy" id="2961894"/>
    <lineage>
        <taxon>Bacteria</taxon>
        <taxon>Bacillati</taxon>
        <taxon>Bacillota</taxon>
        <taxon>Bacilli</taxon>
        <taxon>Bacillales</taxon>
        <taxon>Bacillaceae</taxon>
        <taxon>Ectobacillus</taxon>
    </lineage>
</organism>
<proteinExistence type="predicted"/>
<dbReference type="RefSeq" id="WP_254760876.1">
    <property type="nucleotide sequence ID" value="NZ_JANCLT010000016.1"/>
</dbReference>
<dbReference type="Proteomes" id="UP001156102">
    <property type="component" value="Unassembled WGS sequence"/>
</dbReference>
<evidence type="ECO:0000313" key="1">
    <source>
        <dbReference type="EMBL" id="MCP8970950.1"/>
    </source>
</evidence>
<evidence type="ECO:0000313" key="2">
    <source>
        <dbReference type="Proteomes" id="UP001156102"/>
    </source>
</evidence>
<dbReference type="AlphaFoldDB" id="A0AA41XDL3"/>
<gene>
    <name evidence="1" type="ORF">NK662_20730</name>
</gene>
<accession>A0AA41XDL3</accession>
<protein>
    <submittedName>
        <fullName evidence="1">Uncharacterized protein</fullName>
    </submittedName>
</protein>
<name>A0AA41XDL3_9BACI</name>
<keyword evidence="2" id="KW-1185">Reference proteome</keyword>
<sequence>MLGQVIGDILQLVKHNELERAQRLLEEHIKDCYDEEVQGRRAKISAINRSIVQVDIEVKQIEIQYQLLQQRVPGTMLQVIDRYIYDLKKKRTELEILKKREALLKK</sequence>
<dbReference type="EMBL" id="JANCLT010000016">
    <property type="protein sequence ID" value="MCP8970950.1"/>
    <property type="molecule type" value="Genomic_DNA"/>
</dbReference>